<reference evidence="2 4" key="2">
    <citation type="journal article" date="2013" name="Nature">
        <title>Insights into bilaterian evolution from three spiralian genomes.</title>
        <authorList>
            <person name="Simakov O."/>
            <person name="Marletaz F."/>
            <person name="Cho S.J."/>
            <person name="Edsinger-Gonzales E."/>
            <person name="Havlak P."/>
            <person name="Hellsten U."/>
            <person name="Kuo D.H."/>
            <person name="Larsson T."/>
            <person name="Lv J."/>
            <person name="Arendt D."/>
            <person name="Savage R."/>
            <person name="Osoegawa K."/>
            <person name="de Jong P."/>
            <person name="Grimwood J."/>
            <person name="Chapman J.A."/>
            <person name="Shapiro H."/>
            <person name="Aerts A."/>
            <person name="Otillar R.P."/>
            <person name="Terry A.Y."/>
            <person name="Boore J.L."/>
            <person name="Grigoriev I.V."/>
            <person name="Lindberg D.R."/>
            <person name="Seaver E.C."/>
            <person name="Weisblat D.A."/>
            <person name="Putnam N.H."/>
            <person name="Rokhsar D.S."/>
        </authorList>
    </citation>
    <scope>NUCLEOTIDE SEQUENCE</scope>
</reference>
<evidence type="ECO:0000313" key="3">
    <source>
        <dbReference type="EnsemblMetazoa" id="HelroP193718"/>
    </source>
</evidence>
<evidence type="ECO:0000313" key="4">
    <source>
        <dbReference type="Proteomes" id="UP000015101"/>
    </source>
</evidence>
<feature type="compositionally biased region" description="Low complexity" evidence="1">
    <location>
        <begin position="195"/>
        <end position="219"/>
    </location>
</feature>
<dbReference type="KEGG" id="hro:HELRODRAFT_193718"/>
<reference evidence="3" key="3">
    <citation type="submission" date="2015-06" db="UniProtKB">
        <authorList>
            <consortium name="EnsemblMetazoa"/>
        </authorList>
    </citation>
    <scope>IDENTIFICATION</scope>
</reference>
<feature type="compositionally biased region" description="Low complexity" evidence="1">
    <location>
        <begin position="522"/>
        <end position="544"/>
    </location>
</feature>
<feature type="compositionally biased region" description="Polar residues" evidence="1">
    <location>
        <begin position="546"/>
        <end position="556"/>
    </location>
</feature>
<feature type="compositionally biased region" description="Polar residues" evidence="1">
    <location>
        <begin position="358"/>
        <end position="369"/>
    </location>
</feature>
<reference evidence="4" key="1">
    <citation type="submission" date="2012-12" db="EMBL/GenBank/DDBJ databases">
        <authorList>
            <person name="Hellsten U."/>
            <person name="Grimwood J."/>
            <person name="Chapman J.A."/>
            <person name="Shapiro H."/>
            <person name="Aerts A."/>
            <person name="Otillar R.P."/>
            <person name="Terry A.Y."/>
            <person name="Boore J.L."/>
            <person name="Simakov O."/>
            <person name="Marletaz F."/>
            <person name="Cho S.-J."/>
            <person name="Edsinger-Gonzales E."/>
            <person name="Havlak P."/>
            <person name="Kuo D.-H."/>
            <person name="Larsson T."/>
            <person name="Lv J."/>
            <person name="Arendt D."/>
            <person name="Savage R."/>
            <person name="Osoegawa K."/>
            <person name="de Jong P."/>
            <person name="Lindberg D.R."/>
            <person name="Seaver E.C."/>
            <person name="Weisblat D.A."/>
            <person name="Putnam N.H."/>
            <person name="Grigoriev I.V."/>
            <person name="Rokhsar D.S."/>
        </authorList>
    </citation>
    <scope>NUCLEOTIDE SEQUENCE</scope>
</reference>
<name>T1FVA4_HELRO</name>
<feature type="region of interest" description="Disordered" evidence="1">
    <location>
        <begin position="438"/>
        <end position="563"/>
    </location>
</feature>
<evidence type="ECO:0000313" key="2">
    <source>
        <dbReference type="EMBL" id="ESN95024.1"/>
    </source>
</evidence>
<feature type="compositionally biased region" description="Pro residues" evidence="1">
    <location>
        <begin position="466"/>
        <end position="478"/>
    </location>
</feature>
<dbReference type="GeneID" id="20212750"/>
<feature type="compositionally biased region" description="Basic and acidic residues" evidence="1">
    <location>
        <begin position="1"/>
        <end position="12"/>
    </location>
</feature>
<feature type="compositionally biased region" description="Low complexity" evidence="1">
    <location>
        <begin position="345"/>
        <end position="355"/>
    </location>
</feature>
<feature type="region of interest" description="Disordered" evidence="1">
    <location>
        <begin position="1"/>
        <end position="20"/>
    </location>
</feature>
<dbReference type="EnsemblMetazoa" id="HelroT193718">
    <property type="protein sequence ID" value="HelroP193718"/>
    <property type="gene ID" value="HelroG193718"/>
</dbReference>
<organism evidence="3 4">
    <name type="scientific">Helobdella robusta</name>
    <name type="common">Californian leech</name>
    <dbReference type="NCBI Taxonomy" id="6412"/>
    <lineage>
        <taxon>Eukaryota</taxon>
        <taxon>Metazoa</taxon>
        <taxon>Spiralia</taxon>
        <taxon>Lophotrochozoa</taxon>
        <taxon>Annelida</taxon>
        <taxon>Clitellata</taxon>
        <taxon>Hirudinea</taxon>
        <taxon>Rhynchobdellida</taxon>
        <taxon>Glossiphoniidae</taxon>
        <taxon>Helobdella</taxon>
    </lineage>
</organism>
<feature type="region of interest" description="Disordered" evidence="1">
    <location>
        <begin position="25"/>
        <end position="44"/>
    </location>
</feature>
<feature type="compositionally biased region" description="Low complexity" evidence="1">
    <location>
        <begin position="35"/>
        <end position="44"/>
    </location>
</feature>
<sequence length="563" mass="60287">MIQTHIDNEKPKPIIGQPWSGAHLSIQSHSRKPESSSASTTTINTSSEVLTSNALYSNKYHSLGANNCNDYVTYANPVTSTASHTTTTTTTVTATTTSVTTATTASYQKANPHAPKNNNYVSNTTTTTTSAAVGSHSIPIPARSSSRTSTTTTHAASATTTASAPHNNVNKYVGSFSSSSSSSNYSNVRQSHVKTSTSITTTTSSSSNNNSGSSSSSVSGAYHRKNLSDVPAMVASDNNAKNEEANILAGKKNEPNAKPIRQHVTDKVKETPVMNNSLTVSNKESKIMPNASISVKEPQIRNAVANAPAVNIKEPQVRNAVATTAASVSTAAARSPIKLKISGSSLSFSNSLKPPAASSHNDLNSSLQRHPSVATIASTLPPPPPPPQASSSTFTANQSSQEKEPIKIKLNLKAVNQVEERRPPEESNGMKVVLSKSKDGSYIQQSQLQNAGQSARPSANSYINDPLPPVLSLPPPPVQQQHHGHHHKKRKAEHSSSSSSHSSHHRKHLKLDKTSQEQDSNQQPMPQPHHQQQQQRHQPQQPQPRVNIQNNFNAYMSSLPFRK</sequence>
<feature type="region of interest" description="Disordered" evidence="1">
    <location>
        <begin position="130"/>
        <end position="221"/>
    </location>
</feature>
<feature type="compositionally biased region" description="Polar residues" evidence="1">
    <location>
        <begin position="442"/>
        <end position="463"/>
    </location>
</feature>
<feature type="region of interest" description="Disordered" evidence="1">
    <location>
        <begin position="345"/>
        <end position="408"/>
    </location>
</feature>
<dbReference type="HOGENOM" id="CLU_484206_0_0_1"/>
<dbReference type="EMBL" id="AMQM01007026">
    <property type="status" value="NOT_ANNOTATED_CDS"/>
    <property type="molecule type" value="Genomic_DNA"/>
</dbReference>
<feature type="compositionally biased region" description="Low complexity" evidence="1">
    <location>
        <begin position="130"/>
        <end position="164"/>
    </location>
</feature>
<evidence type="ECO:0000256" key="1">
    <source>
        <dbReference type="SAM" id="MobiDB-lite"/>
    </source>
</evidence>
<dbReference type="Proteomes" id="UP000015101">
    <property type="component" value="Unassembled WGS sequence"/>
</dbReference>
<gene>
    <name evidence="3" type="primary">20212750</name>
    <name evidence="2" type="ORF">HELRODRAFT_193718</name>
</gene>
<proteinExistence type="predicted"/>
<dbReference type="AlphaFoldDB" id="T1FVA4"/>
<accession>T1FVA4</accession>
<dbReference type="InParanoid" id="T1FVA4"/>
<dbReference type="RefSeq" id="XP_009026917.1">
    <property type="nucleotide sequence ID" value="XM_009028669.1"/>
</dbReference>
<feature type="compositionally biased region" description="Low complexity" evidence="1">
    <location>
        <begin position="175"/>
        <end position="187"/>
    </location>
</feature>
<dbReference type="CTD" id="20212750"/>
<feature type="compositionally biased region" description="Basic residues" evidence="1">
    <location>
        <begin position="482"/>
        <end position="492"/>
    </location>
</feature>
<dbReference type="EMBL" id="KB097552">
    <property type="protein sequence ID" value="ESN95024.1"/>
    <property type="molecule type" value="Genomic_DNA"/>
</dbReference>
<keyword evidence="4" id="KW-1185">Reference proteome</keyword>
<protein>
    <submittedName>
        <fullName evidence="2 3">Uncharacterized protein</fullName>
    </submittedName>
</protein>